<keyword evidence="2 6" id="KW-0819">tRNA processing</keyword>
<dbReference type="RefSeq" id="YP_009315696.1">
    <property type="nucleotide sequence ID" value="NC_031668.1"/>
</dbReference>
<geneLocation type="chloroplast" evidence="8"/>
<keyword evidence="8" id="KW-0934">Plastid</keyword>
<dbReference type="GO" id="GO:0005524">
    <property type="term" value="F:ATP binding"/>
    <property type="evidence" value="ECO:0007669"/>
    <property type="project" value="UniProtKB-KW"/>
</dbReference>
<dbReference type="InterPro" id="IPR012795">
    <property type="entry name" value="tRNA_Ile_lys_synt_N"/>
</dbReference>
<keyword evidence="8" id="KW-0150">Chloroplast</keyword>
<keyword evidence="1 6" id="KW-0436">Ligase</keyword>
<reference evidence="8" key="2">
    <citation type="submission" date="2016-10" db="EMBL/GenBank/DDBJ databases">
        <authorList>
            <person name="de Groot N.N."/>
        </authorList>
    </citation>
    <scope>NUCLEOTIDE SEQUENCE</scope>
    <source>
        <strain evidence="8">C.0024</strain>
    </source>
</reference>
<comment type="subcellular location">
    <subcellularLocation>
        <location evidence="6">Plastid</location>
        <location evidence="6">Chloroplast</location>
    </subcellularLocation>
</comment>
<dbReference type="SUPFAM" id="SSF52402">
    <property type="entry name" value="Adenine nucleotide alpha hydrolases-like"/>
    <property type="match status" value="1"/>
</dbReference>
<evidence type="ECO:0000256" key="5">
    <source>
        <dbReference type="ARBA" id="ARBA00048539"/>
    </source>
</evidence>
<name>A0A1G4P0C7_9FLOR</name>
<keyword evidence="3" id="KW-0547">Nucleotide-binding</keyword>
<sequence>MHSFLHSKLLYNLDHNIKVKVNNNLSVLLAISCGQDSLCLLKLFLDIQNIINIKLGIIHIDHQFRIDSNVNTQHMQNIIKLLNTPAYIYQLKPQIYSELEFRNMRYEIYIKTASIYSYNLIATAHTATDKLETSLNNMFKGGNLDSLHSLVWKRKIYKKLDIIRPLLNFTRGEISWLCRYYSLPIWVDYTNLYYINKRNRIRHELIPYLKQYYQHNLDKQMTIFLNKTYYDMEYLRQCTIKVYYYLRHPTYIAINYKLLLTQHLALQIRVLKLFFNYNLQTKLNDTLLKKILWNLENNTTTYIESYKLTLKIYKTWLYII</sequence>
<comment type="caution">
    <text evidence="6">Lacks conserved residue(s) required for the propagation of feature annotation.</text>
</comment>
<dbReference type="HAMAP" id="MF_01161">
    <property type="entry name" value="tRNA_Ile_lys_synt"/>
    <property type="match status" value="1"/>
</dbReference>
<dbReference type="InterPro" id="IPR014729">
    <property type="entry name" value="Rossmann-like_a/b/a_fold"/>
</dbReference>
<dbReference type="PANTHER" id="PTHR43033:SF1">
    <property type="entry name" value="TRNA(ILE)-LYSIDINE SYNTHASE-RELATED"/>
    <property type="match status" value="1"/>
</dbReference>
<dbReference type="Pfam" id="PF01171">
    <property type="entry name" value="ATP_bind_3"/>
    <property type="match status" value="1"/>
</dbReference>
<comment type="similarity">
    <text evidence="6">Belongs to the tRNA(Ile)-lysidine synthase family.</text>
</comment>
<protein>
    <recommendedName>
        <fullName evidence="6">tRNA(Ile)-lysidine synthase, chloroplastic</fullName>
        <ecNumber evidence="6">6.3.4.19</ecNumber>
    </recommendedName>
    <alternativeName>
        <fullName evidence="6">tRNA(Ile)-2-lysyl-cytidine synthase</fullName>
    </alternativeName>
    <alternativeName>
        <fullName evidence="6">tRNA(Ile)-lysidine synthetase</fullName>
    </alternativeName>
</protein>
<dbReference type="Gene3D" id="3.40.50.620">
    <property type="entry name" value="HUPs"/>
    <property type="match status" value="1"/>
</dbReference>
<evidence type="ECO:0000259" key="7">
    <source>
        <dbReference type="Pfam" id="PF01171"/>
    </source>
</evidence>
<gene>
    <name evidence="6 8" type="primary">tilS</name>
    <name evidence="8" type="ORF">C00024_55</name>
</gene>
<evidence type="ECO:0000256" key="2">
    <source>
        <dbReference type="ARBA" id="ARBA00022694"/>
    </source>
</evidence>
<dbReference type="CDD" id="cd01992">
    <property type="entry name" value="TilS_N"/>
    <property type="match status" value="1"/>
</dbReference>
<dbReference type="GeneID" id="30000323"/>
<dbReference type="EMBL" id="LT622878">
    <property type="protein sequence ID" value="SCW24354.1"/>
    <property type="molecule type" value="Genomic_DNA"/>
</dbReference>
<dbReference type="PANTHER" id="PTHR43033">
    <property type="entry name" value="TRNA(ILE)-LYSIDINE SYNTHASE-RELATED"/>
    <property type="match status" value="1"/>
</dbReference>
<evidence type="ECO:0000256" key="1">
    <source>
        <dbReference type="ARBA" id="ARBA00022598"/>
    </source>
</evidence>
<comment type="catalytic activity">
    <reaction evidence="5 6">
        <text>cytidine(34) in tRNA(Ile2) + L-lysine + ATP = lysidine(34) in tRNA(Ile2) + AMP + diphosphate + H(+)</text>
        <dbReference type="Rhea" id="RHEA:43744"/>
        <dbReference type="Rhea" id="RHEA-COMP:10625"/>
        <dbReference type="Rhea" id="RHEA-COMP:10670"/>
        <dbReference type="ChEBI" id="CHEBI:15378"/>
        <dbReference type="ChEBI" id="CHEBI:30616"/>
        <dbReference type="ChEBI" id="CHEBI:32551"/>
        <dbReference type="ChEBI" id="CHEBI:33019"/>
        <dbReference type="ChEBI" id="CHEBI:82748"/>
        <dbReference type="ChEBI" id="CHEBI:83665"/>
        <dbReference type="ChEBI" id="CHEBI:456215"/>
        <dbReference type="EC" id="6.3.4.19"/>
    </reaction>
</comment>
<dbReference type="GO" id="GO:0009507">
    <property type="term" value="C:chloroplast"/>
    <property type="evidence" value="ECO:0007669"/>
    <property type="project" value="UniProtKB-SubCell"/>
</dbReference>
<dbReference type="EC" id="6.3.4.19" evidence="6"/>
<dbReference type="NCBIfam" id="TIGR02432">
    <property type="entry name" value="lysidine_TilS_N"/>
    <property type="match status" value="1"/>
</dbReference>
<dbReference type="AlphaFoldDB" id="A0A1G4P0C7"/>
<dbReference type="InterPro" id="IPR012094">
    <property type="entry name" value="tRNA_Ile_lys_synt"/>
</dbReference>
<proteinExistence type="inferred from homology"/>
<dbReference type="GO" id="GO:0032267">
    <property type="term" value="F:tRNA(Ile)-lysidine synthase activity"/>
    <property type="evidence" value="ECO:0007669"/>
    <property type="project" value="UniProtKB-EC"/>
</dbReference>
<keyword evidence="4" id="KW-0067">ATP-binding</keyword>
<dbReference type="SUPFAM" id="SSF82829">
    <property type="entry name" value="MesJ substrate recognition domain-like"/>
    <property type="match status" value="1"/>
</dbReference>
<dbReference type="GO" id="GO:0006400">
    <property type="term" value="P:tRNA modification"/>
    <property type="evidence" value="ECO:0007669"/>
    <property type="project" value="UniProtKB-UniRule"/>
</dbReference>
<organism evidence="8">
    <name type="scientific">Trichogloeopsis pedicellata</name>
    <dbReference type="NCBI Taxonomy" id="1495610"/>
    <lineage>
        <taxon>Eukaryota</taxon>
        <taxon>Rhodophyta</taxon>
        <taxon>Florideophyceae</taxon>
        <taxon>Nemaliophycidae</taxon>
        <taxon>Nemaliales</taxon>
        <taxon>Liagoraceae</taxon>
        <taxon>Trichogloeopsis</taxon>
    </lineage>
</organism>
<reference evidence="8" key="1">
    <citation type="submission" date="2016-10" db="EMBL/GenBank/DDBJ databases">
        <title>Chloroplast genomes as a tool to resolve red algal phylogenies: a case study in the Nemaliales.</title>
        <authorList>
            <person name="Costa J.F."/>
            <person name="Lin S.M."/>
            <person name="Macaya E.C."/>
            <person name="Fernandez-Garcia C."/>
            <person name="Verbruggen H."/>
        </authorList>
    </citation>
    <scope>NUCLEOTIDE SEQUENCE</scope>
    <source>
        <strain evidence="8">C.0024</strain>
    </source>
</reference>
<evidence type="ECO:0000256" key="3">
    <source>
        <dbReference type="ARBA" id="ARBA00022741"/>
    </source>
</evidence>
<evidence type="ECO:0000256" key="6">
    <source>
        <dbReference type="HAMAP-Rule" id="MF_01161"/>
    </source>
</evidence>
<dbReference type="InterPro" id="IPR011063">
    <property type="entry name" value="TilS/TtcA_N"/>
</dbReference>
<accession>A0A1G4P0C7</accession>
<feature type="domain" description="tRNA(Ile)-lysidine/2-thiocytidine synthase N-terminal" evidence="7">
    <location>
        <begin position="27"/>
        <end position="204"/>
    </location>
</feature>
<evidence type="ECO:0000256" key="4">
    <source>
        <dbReference type="ARBA" id="ARBA00022840"/>
    </source>
</evidence>
<comment type="function">
    <text evidence="6">Ligates lysine onto the cytidine present at position 34 of the AUA codon-specific tRNA(Ile) that contains the anticodon CAU, in an ATP-dependent manner. Cytidine is converted to lysidine, thus changing the amino acid specificity of the tRNA from methionine to isoleucine.</text>
</comment>
<evidence type="ECO:0000313" key="8">
    <source>
        <dbReference type="EMBL" id="SCW24354.1"/>
    </source>
</evidence>